<protein>
    <recommendedName>
        <fullName evidence="6">Mid2 domain-containing protein</fullName>
    </recommendedName>
</protein>
<dbReference type="PANTHER" id="PTHR16861">
    <property type="entry name" value="GLYCOPROTEIN 38"/>
    <property type="match status" value="1"/>
</dbReference>
<dbReference type="STRING" id="655863.F0XSD1"/>
<proteinExistence type="predicted"/>
<evidence type="ECO:0000313" key="5">
    <source>
        <dbReference type="Proteomes" id="UP000007796"/>
    </source>
</evidence>
<dbReference type="Proteomes" id="UP000007796">
    <property type="component" value="Unassembled WGS sequence"/>
</dbReference>
<feature type="chain" id="PRO_5003261045" description="Mid2 domain-containing protein" evidence="3">
    <location>
        <begin position="23"/>
        <end position="390"/>
    </location>
</feature>
<evidence type="ECO:0000256" key="1">
    <source>
        <dbReference type="SAM" id="MobiDB-lite"/>
    </source>
</evidence>
<dbReference type="InParanoid" id="F0XSD1"/>
<evidence type="ECO:0000256" key="3">
    <source>
        <dbReference type="SAM" id="SignalP"/>
    </source>
</evidence>
<evidence type="ECO:0000313" key="4">
    <source>
        <dbReference type="EMBL" id="EFW99511.1"/>
    </source>
</evidence>
<dbReference type="eggNOG" id="ENOG502SZSI">
    <property type="taxonomic scope" value="Eukaryota"/>
</dbReference>
<accession>F0XSD1</accession>
<feature type="transmembrane region" description="Helical" evidence="2">
    <location>
        <begin position="222"/>
        <end position="245"/>
    </location>
</feature>
<gene>
    <name evidence="4" type="ORF">CMQ_7879</name>
</gene>
<organism evidence="5">
    <name type="scientific">Grosmannia clavigera (strain kw1407 / UAMH 11150)</name>
    <name type="common">Blue stain fungus</name>
    <name type="synonym">Graphiocladiella clavigera</name>
    <dbReference type="NCBI Taxonomy" id="655863"/>
    <lineage>
        <taxon>Eukaryota</taxon>
        <taxon>Fungi</taxon>
        <taxon>Dikarya</taxon>
        <taxon>Ascomycota</taxon>
        <taxon>Pezizomycotina</taxon>
        <taxon>Sordariomycetes</taxon>
        <taxon>Sordariomycetidae</taxon>
        <taxon>Ophiostomatales</taxon>
        <taxon>Ophiostomataceae</taxon>
        <taxon>Leptographium</taxon>
    </lineage>
</organism>
<feature type="signal peptide" evidence="3">
    <location>
        <begin position="1"/>
        <end position="22"/>
    </location>
</feature>
<feature type="region of interest" description="Disordered" evidence="1">
    <location>
        <begin position="193"/>
        <end position="214"/>
    </location>
</feature>
<keyword evidence="2" id="KW-1133">Transmembrane helix</keyword>
<keyword evidence="2" id="KW-0472">Membrane</keyword>
<name>F0XSD1_GROCL</name>
<dbReference type="EMBL" id="GL629990">
    <property type="protein sequence ID" value="EFW99511.1"/>
    <property type="molecule type" value="Genomic_DNA"/>
</dbReference>
<dbReference type="RefSeq" id="XP_014168994.1">
    <property type="nucleotide sequence ID" value="XM_014313519.1"/>
</dbReference>
<evidence type="ECO:0008006" key="6">
    <source>
        <dbReference type="Google" id="ProtNLM"/>
    </source>
</evidence>
<keyword evidence="3" id="KW-0732">Signal</keyword>
<keyword evidence="5" id="KW-1185">Reference proteome</keyword>
<sequence length="390" mass="40548">MQFLGILLLGVLQASNGPVCVAATPTTEGNVPSPTVEFESLPTGTNNSSVLVYPPYTFRYKANTNISTEYVRLFNDTTPILDSSFPSGPVNLSYTERSSVTGYNWEIALSGTSGPSYTGAFLFFEVSWNTTRFSGTSYSGVFTYGDDLLLNYSRFQIGSAYKSETTTPLFINATATESQMALTAQSTAATASTATMASGSSNTSSSVGRENTSSHKSLRGGAIAGIVVGVVVGLAVILGLVWLFFRRRQRINRGYSSPHHSRSIGPGVGVSVVAHPGDDATVSVGVGADIGIDVGAAAAASVAAEKSRVIGVVSSDSERNDGANSPYTDDIDSVADSHIGAPAISSHVAALIEDGMTAEDVARLAAEEIELDAAIQNASQGRTAEATAHQ</sequence>
<dbReference type="GeneID" id="25981471"/>
<keyword evidence="2" id="KW-0812">Transmembrane</keyword>
<reference evidence="4 5" key="1">
    <citation type="journal article" date="2011" name="Proc. Natl. Acad. Sci. U.S.A.">
        <title>Genome and transcriptome analyses of the mountain pine beetle-fungal symbiont Grosmannia clavigera, a lodgepole pine pathogen.</title>
        <authorList>
            <person name="DiGuistini S."/>
            <person name="Wang Y."/>
            <person name="Liao N.Y."/>
            <person name="Taylor G."/>
            <person name="Tanguay P."/>
            <person name="Feau N."/>
            <person name="Henrissat B."/>
            <person name="Chan S.K."/>
            <person name="Hesse-Orce U."/>
            <person name="Alamouti S.M."/>
            <person name="Tsui C.K.M."/>
            <person name="Docking R.T."/>
            <person name="Levasseur A."/>
            <person name="Haridas S."/>
            <person name="Robertson G."/>
            <person name="Birol I."/>
            <person name="Holt R.A."/>
            <person name="Marra M.A."/>
            <person name="Hamelin R.C."/>
            <person name="Hirst M."/>
            <person name="Jones S.J.M."/>
            <person name="Bohlmann J."/>
            <person name="Breuil C."/>
        </authorList>
    </citation>
    <scope>NUCLEOTIDE SEQUENCE [LARGE SCALE GENOMIC DNA]</scope>
    <source>
        <strain evidence="5">kw1407 / UAMH 11150</strain>
    </source>
</reference>
<dbReference type="AlphaFoldDB" id="F0XSD1"/>
<evidence type="ECO:0000256" key="2">
    <source>
        <dbReference type="SAM" id="Phobius"/>
    </source>
</evidence>
<feature type="compositionally biased region" description="Low complexity" evidence="1">
    <location>
        <begin position="193"/>
        <end position="206"/>
    </location>
</feature>
<dbReference type="HOGENOM" id="CLU_707974_0_0_1"/>
<dbReference type="PANTHER" id="PTHR16861:SF4">
    <property type="entry name" value="SH3 DOMAIN PROTEIN (AFU_ORTHOLOGUE AFUA_1G13610)"/>
    <property type="match status" value="1"/>
</dbReference>